<dbReference type="AlphaFoldDB" id="A0A1E5Q805"/>
<name>A0A1E5Q805_9PROT</name>
<feature type="region of interest" description="Disordered" evidence="1">
    <location>
        <begin position="1"/>
        <end position="22"/>
    </location>
</feature>
<reference evidence="3" key="1">
    <citation type="submission" date="2016-07" db="EMBL/GenBank/DDBJ databases">
        <authorList>
            <person name="Florea S."/>
            <person name="Webb J.S."/>
            <person name="Jaromczyk J."/>
            <person name="Schardl C.L."/>
        </authorList>
    </citation>
    <scope>NUCLEOTIDE SEQUENCE [LARGE SCALE GENOMIC DNA]</scope>
    <source>
        <strain evidence="3">MV-1</strain>
    </source>
</reference>
<sequence length="147" mass="17034">MSVMRKLKLTAEKRGENTETAEQQMRRRLVEHLDEQLELAAAELRGEKLVKTRQIYVTAENGERVTQRIEQRLRKWYWRNVDGNWFTEVRYGNRALKLSGENTAIEVGEKEKLAEVIGMLKDAVMAGELDKALAMAKKERMATLRKG</sequence>
<gene>
    <name evidence="2" type="ORF">BEN30_08710</name>
</gene>
<protein>
    <submittedName>
        <fullName evidence="2">Uncharacterized protein</fullName>
    </submittedName>
</protein>
<organism evidence="2 3">
    <name type="scientific">Magnetovibrio blakemorei</name>
    <dbReference type="NCBI Taxonomy" id="28181"/>
    <lineage>
        <taxon>Bacteria</taxon>
        <taxon>Pseudomonadati</taxon>
        <taxon>Pseudomonadota</taxon>
        <taxon>Alphaproteobacteria</taxon>
        <taxon>Rhodospirillales</taxon>
        <taxon>Magnetovibrionaceae</taxon>
        <taxon>Magnetovibrio</taxon>
    </lineage>
</organism>
<dbReference type="RefSeq" id="WP_069957664.1">
    <property type="nucleotide sequence ID" value="NZ_MCGG01000021.1"/>
</dbReference>
<dbReference type="EMBL" id="MCGG01000021">
    <property type="protein sequence ID" value="OEJ67511.1"/>
    <property type="molecule type" value="Genomic_DNA"/>
</dbReference>
<dbReference type="Proteomes" id="UP000095347">
    <property type="component" value="Unassembled WGS sequence"/>
</dbReference>
<dbReference type="STRING" id="28181.BEN30_08710"/>
<comment type="caution">
    <text evidence="2">The sequence shown here is derived from an EMBL/GenBank/DDBJ whole genome shotgun (WGS) entry which is preliminary data.</text>
</comment>
<evidence type="ECO:0000313" key="3">
    <source>
        <dbReference type="Proteomes" id="UP000095347"/>
    </source>
</evidence>
<evidence type="ECO:0000313" key="2">
    <source>
        <dbReference type="EMBL" id="OEJ67511.1"/>
    </source>
</evidence>
<proteinExistence type="predicted"/>
<accession>A0A1E5Q805</accession>
<keyword evidence="3" id="KW-1185">Reference proteome</keyword>
<evidence type="ECO:0000256" key="1">
    <source>
        <dbReference type="SAM" id="MobiDB-lite"/>
    </source>
</evidence>
<dbReference type="OrthoDB" id="7358761at2"/>